<evidence type="ECO:0000313" key="3">
    <source>
        <dbReference type="Proteomes" id="UP000824123"/>
    </source>
</evidence>
<dbReference type="SUPFAM" id="SSF51726">
    <property type="entry name" value="UROD/MetE-like"/>
    <property type="match status" value="1"/>
</dbReference>
<dbReference type="PANTHER" id="PTHR47099:SF1">
    <property type="entry name" value="METHYLCOBAMIDE:COM METHYLTRANSFERASE MTBA"/>
    <property type="match status" value="1"/>
</dbReference>
<dbReference type="InterPro" id="IPR052024">
    <property type="entry name" value="Methanogen_methyltrans"/>
</dbReference>
<proteinExistence type="predicted"/>
<accession>A0A9D1S4M3</accession>
<reference evidence="2" key="1">
    <citation type="submission" date="2020-10" db="EMBL/GenBank/DDBJ databases">
        <authorList>
            <person name="Gilroy R."/>
        </authorList>
    </citation>
    <scope>NUCLEOTIDE SEQUENCE</scope>
    <source>
        <strain evidence="2">ChiSxjej2B14-8506</strain>
    </source>
</reference>
<dbReference type="Pfam" id="PF01208">
    <property type="entry name" value="URO-D"/>
    <property type="match status" value="1"/>
</dbReference>
<dbReference type="Gene3D" id="3.20.20.210">
    <property type="match status" value="1"/>
</dbReference>
<protein>
    <recommendedName>
        <fullName evidence="1">Uroporphyrinogen decarboxylase (URO-D) domain-containing protein</fullName>
    </recommendedName>
</protein>
<dbReference type="InterPro" id="IPR038071">
    <property type="entry name" value="UROD/MetE-like_sf"/>
</dbReference>
<dbReference type="EMBL" id="DVNK01000038">
    <property type="protein sequence ID" value="HIU46790.1"/>
    <property type="molecule type" value="Genomic_DNA"/>
</dbReference>
<comment type="caution">
    <text evidence="2">The sequence shown here is derived from an EMBL/GenBank/DDBJ whole genome shotgun (WGS) entry which is preliminary data.</text>
</comment>
<sequence length="333" mass="37979">MTKRELVYSAIAHKANRYTPQAINLTGEGYKAYGERLLEDYPNAQARADLKEGRITFEQAVSLSIGNNVLYTRCPWWNWYNLPDRFTKCEDTPEDLPNTIASGSYEQFFESSEYIKANYDVYQVVTIWGNHWEKAYFARGIENFLYDLAGSPEWAQQLLDMIIRKNIVMLENILPAACSDAILLGSDWGTQRDLIMSPKCFRQMLKPGEKREYDLIKRYGRHVFVHSCGCILKIMPDLVELGVDVLNPVQPECMDLKFLKETYPEITYFGGISTQKTLPYGTPAEVAKETENTIALMSRDGGYITAPSQEIQTDVPYENLRALIDTARAAQGL</sequence>
<reference evidence="2" key="2">
    <citation type="journal article" date="2021" name="PeerJ">
        <title>Extensive microbial diversity within the chicken gut microbiome revealed by metagenomics and culture.</title>
        <authorList>
            <person name="Gilroy R."/>
            <person name="Ravi A."/>
            <person name="Getino M."/>
            <person name="Pursley I."/>
            <person name="Horton D.L."/>
            <person name="Alikhan N.F."/>
            <person name="Baker D."/>
            <person name="Gharbi K."/>
            <person name="Hall N."/>
            <person name="Watson M."/>
            <person name="Adriaenssens E.M."/>
            <person name="Foster-Nyarko E."/>
            <person name="Jarju S."/>
            <person name="Secka A."/>
            <person name="Antonio M."/>
            <person name="Oren A."/>
            <person name="Chaudhuri R.R."/>
            <person name="La Ragione R."/>
            <person name="Hildebrand F."/>
            <person name="Pallen M.J."/>
        </authorList>
    </citation>
    <scope>NUCLEOTIDE SEQUENCE</scope>
    <source>
        <strain evidence="2">ChiSxjej2B14-8506</strain>
    </source>
</reference>
<dbReference type="Proteomes" id="UP000824123">
    <property type="component" value="Unassembled WGS sequence"/>
</dbReference>
<organism evidence="2 3">
    <name type="scientific">Candidatus Fimadaptatus faecigallinarum</name>
    <dbReference type="NCBI Taxonomy" id="2840814"/>
    <lineage>
        <taxon>Bacteria</taxon>
        <taxon>Bacillati</taxon>
        <taxon>Bacillota</taxon>
        <taxon>Clostridia</taxon>
        <taxon>Eubacteriales</taxon>
        <taxon>Candidatus Fimadaptatus</taxon>
    </lineage>
</organism>
<dbReference type="GO" id="GO:0004853">
    <property type="term" value="F:uroporphyrinogen decarboxylase activity"/>
    <property type="evidence" value="ECO:0007669"/>
    <property type="project" value="InterPro"/>
</dbReference>
<evidence type="ECO:0000313" key="2">
    <source>
        <dbReference type="EMBL" id="HIU46790.1"/>
    </source>
</evidence>
<feature type="domain" description="Uroporphyrinogen decarboxylase (URO-D)" evidence="1">
    <location>
        <begin position="137"/>
        <end position="329"/>
    </location>
</feature>
<gene>
    <name evidence="2" type="ORF">IAC59_05990</name>
</gene>
<dbReference type="GO" id="GO:0006779">
    <property type="term" value="P:porphyrin-containing compound biosynthetic process"/>
    <property type="evidence" value="ECO:0007669"/>
    <property type="project" value="InterPro"/>
</dbReference>
<dbReference type="InterPro" id="IPR000257">
    <property type="entry name" value="Uroporphyrinogen_deCOase"/>
</dbReference>
<dbReference type="AlphaFoldDB" id="A0A9D1S4M3"/>
<dbReference type="PANTHER" id="PTHR47099">
    <property type="entry name" value="METHYLCOBAMIDE:COM METHYLTRANSFERASE MTBA"/>
    <property type="match status" value="1"/>
</dbReference>
<name>A0A9D1S4M3_9FIRM</name>
<evidence type="ECO:0000259" key="1">
    <source>
        <dbReference type="Pfam" id="PF01208"/>
    </source>
</evidence>